<gene>
    <name evidence="2" type="ORF">NFRAN_2733</name>
</gene>
<dbReference type="KEGG" id="nfn:NFRAN_2733"/>
<evidence type="ECO:0000256" key="1">
    <source>
        <dbReference type="SAM" id="Phobius"/>
    </source>
</evidence>
<keyword evidence="3" id="KW-1185">Reference proteome</keyword>
<sequence length="416" mass="46629">MWKIGDVLVNSNVRKNFPISFMIIGLISIGLTHFLPSLESSGASADQSTFIVKNETGFINSNRNQTNSSEILSNVYYPIKIGEIILPISISSYGNFISTIFFDNDEKSIIIITDPRNTLSGKLLIDIPRDILDSKANGNDKNFTVMIDDRPVKFLEVTNKSEEEIFSNNMINNLSPIQYPNNTESRILMIEFDSNSKIIKINGTNTSYLDKENISLLSESSLFYIPILTNSNIKHLPLQLTGGILNNTQLITNSQSNNVLILSILSYSNNGKLLIDIPRDILDSKANGNDKNFTVMIDDRPVKFLEVTNKSEEEIFSNNMINNLSPIQYPNNTESRILMIEFDSNSKIIKINGTNTNFSENGPQIDSTINAQTSIESESQQIIVILVIAVTIALSFLGLYLLYRKNKLSFIKKIKS</sequence>
<keyword evidence="1" id="KW-1133">Transmembrane helix</keyword>
<feature type="transmembrane region" description="Helical" evidence="1">
    <location>
        <begin position="21"/>
        <end position="38"/>
    </location>
</feature>
<evidence type="ECO:0000313" key="3">
    <source>
        <dbReference type="Proteomes" id="UP000294299"/>
    </source>
</evidence>
<keyword evidence="1" id="KW-0472">Membrane</keyword>
<dbReference type="Proteomes" id="UP000294299">
    <property type="component" value="Chromosome NFRAN"/>
</dbReference>
<protein>
    <submittedName>
        <fullName evidence="2">Uncharacterized protein</fullName>
    </submittedName>
</protein>
<dbReference type="GeneID" id="39421876"/>
<reference evidence="2 3" key="1">
    <citation type="submission" date="2019-02" db="EMBL/GenBank/DDBJ databases">
        <authorList>
            <person name="Lehtovirta-Morley E L."/>
        </authorList>
    </citation>
    <scope>NUCLEOTIDE SEQUENCE [LARGE SCALE GENOMIC DNA]</scope>
    <source>
        <strain evidence="2">NFRAN1</strain>
    </source>
</reference>
<proteinExistence type="predicted"/>
<evidence type="ECO:0000313" key="2">
    <source>
        <dbReference type="EMBL" id="VFJ15056.1"/>
    </source>
</evidence>
<dbReference type="EMBL" id="LR216287">
    <property type="protein sequence ID" value="VFJ15056.1"/>
    <property type="molecule type" value="Genomic_DNA"/>
</dbReference>
<dbReference type="AlphaFoldDB" id="A0A484ICK4"/>
<dbReference type="RefSeq" id="WP_134485084.1">
    <property type="nucleotide sequence ID" value="NZ_LR216287.1"/>
</dbReference>
<keyword evidence="1" id="KW-0812">Transmembrane</keyword>
<organism evidence="2 3">
    <name type="scientific">Candidatus Nitrosocosmicus franklandianus</name>
    <dbReference type="NCBI Taxonomy" id="1798806"/>
    <lineage>
        <taxon>Archaea</taxon>
        <taxon>Nitrososphaerota</taxon>
        <taxon>Nitrososphaeria</taxon>
        <taxon>Nitrososphaerales</taxon>
        <taxon>Nitrososphaeraceae</taxon>
        <taxon>Candidatus Nitrosocosmicus</taxon>
    </lineage>
</organism>
<dbReference type="OrthoDB" id="11843at2157"/>
<name>A0A484ICK4_9ARCH</name>
<feature type="transmembrane region" description="Helical" evidence="1">
    <location>
        <begin position="382"/>
        <end position="403"/>
    </location>
</feature>
<accession>A0A484ICK4</accession>